<dbReference type="InterPro" id="IPR010402">
    <property type="entry name" value="CCT_domain"/>
</dbReference>
<keyword evidence="6 8" id="KW-0539">Nucleus</keyword>
<dbReference type="OrthoDB" id="153872at2759"/>
<dbReference type="EMBL" id="JACGCM010000794">
    <property type="protein sequence ID" value="KAF6166319.1"/>
    <property type="molecule type" value="Genomic_DNA"/>
</dbReference>
<feature type="domain" description="B box-type" evidence="9">
    <location>
        <begin position="16"/>
        <end position="59"/>
    </location>
</feature>
<comment type="subcellular location">
    <subcellularLocation>
        <location evidence="1 8">Nucleus</location>
    </subcellularLocation>
</comment>
<feature type="domain" description="CCT" evidence="10">
    <location>
        <begin position="275"/>
        <end position="317"/>
    </location>
</feature>
<keyword evidence="4 7" id="KW-0863">Zinc-finger</keyword>
<dbReference type="InterPro" id="IPR049808">
    <property type="entry name" value="CONSTANS-like_Bbox1"/>
</dbReference>
<dbReference type="Pfam" id="PF06203">
    <property type="entry name" value="CCT"/>
    <property type="match status" value="1"/>
</dbReference>
<reference evidence="11 12" key="1">
    <citation type="journal article" date="2020" name="IScience">
        <title>Genome Sequencing of the Endangered Kingdonia uniflora (Circaeasteraceae, Ranunculales) Reveals Potential Mechanisms of Evolutionary Specialization.</title>
        <authorList>
            <person name="Sun Y."/>
            <person name="Deng T."/>
            <person name="Zhang A."/>
            <person name="Moore M.J."/>
            <person name="Landis J.B."/>
            <person name="Lin N."/>
            <person name="Zhang H."/>
            <person name="Zhang X."/>
            <person name="Huang J."/>
            <person name="Zhang X."/>
            <person name="Sun H."/>
            <person name="Wang H."/>
        </authorList>
    </citation>
    <scope>NUCLEOTIDE SEQUENCE [LARGE SCALE GENOMIC DNA]</scope>
    <source>
        <strain evidence="11">TB1705</strain>
        <tissue evidence="11">Leaf</tissue>
    </source>
</reference>
<evidence type="ECO:0000256" key="8">
    <source>
        <dbReference type="PROSITE-ProRule" id="PRU00357"/>
    </source>
</evidence>
<dbReference type="InterPro" id="IPR045281">
    <property type="entry name" value="CONSTANS-like"/>
</dbReference>
<name>A0A7J7NGF5_9MAGN</name>
<evidence type="ECO:0000313" key="12">
    <source>
        <dbReference type="Proteomes" id="UP000541444"/>
    </source>
</evidence>
<gene>
    <name evidence="11" type="ORF">GIB67_015865</name>
</gene>
<dbReference type="AlphaFoldDB" id="A0A7J7NGF5"/>
<dbReference type="GO" id="GO:0008270">
    <property type="term" value="F:zinc ion binding"/>
    <property type="evidence" value="ECO:0007669"/>
    <property type="project" value="UniProtKB-KW"/>
</dbReference>
<dbReference type="GO" id="GO:0003700">
    <property type="term" value="F:DNA-binding transcription factor activity"/>
    <property type="evidence" value="ECO:0007669"/>
    <property type="project" value="TreeGrafter"/>
</dbReference>
<evidence type="ECO:0000256" key="4">
    <source>
        <dbReference type="ARBA" id="ARBA00022771"/>
    </source>
</evidence>
<dbReference type="SMART" id="SM00336">
    <property type="entry name" value="BBOX"/>
    <property type="match status" value="2"/>
</dbReference>
<keyword evidence="3" id="KW-0479">Metal-binding</keyword>
<dbReference type="GO" id="GO:2000028">
    <property type="term" value="P:regulation of photoperiodism, flowering"/>
    <property type="evidence" value="ECO:0007669"/>
    <property type="project" value="TreeGrafter"/>
</dbReference>
<feature type="domain" description="B box-type" evidence="9">
    <location>
        <begin position="55"/>
        <end position="102"/>
    </location>
</feature>
<comment type="similarity">
    <text evidence="2">Belongs to the CONSTANS family.</text>
</comment>
<comment type="caution">
    <text evidence="11">The sequence shown here is derived from an EMBL/GenBank/DDBJ whole genome shotgun (WGS) entry which is preliminary data.</text>
</comment>
<evidence type="ECO:0008006" key="13">
    <source>
        <dbReference type="Google" id="ProtNLM"/>
    </source>
</evidence>
<dbReference type="PROSITE" id="PS50119">
    <property type="entry name" value="ZF_BBOX"/>
    <property type="match status" value="2"/>
</dbReference>
<dbReference type="CDD" id="cd19821">
    <property type="entry name" value="Bbox1_BBX-like"/>
    <property type="match status" value="2"/>
</dbReference>
<proteinExistence type="inferred from homology"/>
<evidence type="ECO:0000259" key="10">
    <source>
        <dbReference type="PROSITE" id="PS51017"/>
    </source>
</evidence>
<dbReference type="PANTHER" id="PTHR31319">
    <property type="entry name" value="ZINC FINGER PROTEIN CONSTANS-LIKE 4"/>
    <property type="match status" value="1"/>
</dbReference>
<dbReference type="GO" id="GO:0009909">
    <property type="term" value="P:regulation of flower development"/>
    <property type="evidence" value="ECO:0007669"/>
    <property type="project" value="InterPro"/>
</dbReference>
<dbReference type="GO" id="GO:0005634">
    <property type="term" value="C:nucleus"/>
    <property type="evidence" value="ECO:0007669"/>
    <property type="project" value="UniProtKB-SubCell"/>
</dbReference>
<sequence>MQEGSSGEGGGGWTRVCDSCGVSPCVIYCLGDSAYLCSVCDTQIHTANRVASRHKRVWVCEVCKCNPAAFTCKSDEAALCISCDGYIHSANALAHRHHRIPILPISGILCVAHKNKTSTWITEDEESPLGVGKNPTDEFLFGGEYLDAMEYNSCIEKTPNHEEHDSVQQHDQYGANNCCDGVVPVQLETTKKQEELNDYQQQQSNHQLEYEASEAGFGYTSTYDASLLQPTEVGVVPNNAKNGIPNSYLGPAEEKIDPFKVPPPNIELQFIPMDRKSRVLRYREKRSARKFEKMVRYARRKAYAEARPRIRVRFAQTVDIDTEADHMFTPAVIGESGYGVVPSFRLP</sequence>
<evidence type="ECO:0000256" key="1">
    <source>
        <dbReference type="ARBA" id="ARBA00004123"/>
    </source>
</evidence>
<dbReference type="PROSITE" id="PS51017">
    <property type="entry name" value="CCT"/>
    <property type="match status" value="1"/>
</dbReference>
<evidence type="ECO:0000256" key="6">
    <source>
        <dbReference type="ARBA" id="ARBA00023242"/>
    </source>
</evidence>
<evidence type="ECO:0000256" key="2">
    <source>
        <dbReference type="ARBA" id="ARBA00010024"/>
    </source>
</evidence>
<evidence type="ECO:0000256" key="3">
    <source>
        <dbReference type="ARBA" id="ARBA00022723"/>
    </source>
</evidence>
<evidence type="ECO:0000313" key="11">
    <source>
        <dbReference type="EMBL" id="KAF6166319.1"/>
    </source>
</evidence>
<dbReference type="Proteomes" id="UP000541444">
    <property type="component" value="Unassembled WGS sequence"/>
</dbReference>
<dbReference type="InterPro" id="IPR000315">
    <property type="entry name" value="Znf_B-box"/>
</dbReference>
<keyword evidence="5" id="KW-0862">Zinc</keyword>
<evidence type="ECO:0000259" key="9">
    <source>
        <dbReference type="PROSITE" id="PS50119"/>
    </source>
</evidence>
<evidence type="ECO:0000256" key="7">
    <source>
        <dbReference type="PROSITE-ProRule" id="PRU00024"/>
    </source>
</evidence>
<keyword evidence="12" id="KW-1185">Reference proteome</keyword>
<organism evidence="11 12">
    <name type="scientific">Kingdonia uniflora</name>
    <dbReference type="NCBI Taxonomy" id="39325"/>
    <lineage>
        <taxon>Eukaryota</taxon>
        <taxon>Viridiplantae</taxon>
        <taxon>Streptophyta</taxon>
        <taxon>Embryophyta</taxon>
        <taxon>Tracheophyta</taxon>
        <taxon>Spermatophyta</taxon>
        <taxon>Magnoliopsida</taxon>
        <taxon>Ranunculales</taxon>
        <taxon>Circaeasteraceae</taxon>
        <taxon>Kingdonia</taxon>
    </lineage>
</organism>
<evidence type="ECO:0000256" key="5">
    <source>
        <dbReference type="ARBA" id="ARBA00022833"/>
    </source>
</evidence>
<dbReference type="PANTHER" id="PTHR31319:SF39">
    <property type="entry name" value="ZINC FINGER PROTEIN CONSTANS-LIKE 1"/>
    <property type="match status" value="1"/>
</dbReference>
<protein>
    <recommendedName>
        <fullName evidence="13">CONSTANS-like protein</fullName>
    </recommendedName>
</protein>
<accession>A0A7J7NGF5</accession>